<protein>
    <submittedName>
        <fullName evidence="2">Arginine--tRNA ligase</fullName>
    </submittedName>
</protein>
<dbReference type="Proteomes" id="UP000727407">
    <property type="component" value="Unassembled WGS sequence"/>
</dbReference>
<reference evidence="2" key="1">
    <citation type="submission" date="2020-07" db="EMBL/GenBank/DDBJ databases">
        <title>Clarias magur genome sequencing, assembly and annotation.</title>
        <authorList>
            <person name="Kushwaha B."/>
            <person name="Kumar R."/>
            <person name="Das P."/>
            <person name="Joshi C.G."/>
            <person name="Kumar D."/>
            <person name="Nagpure N.S."/>
            <person name="Pandey M."/>
            <person name="Agarwal S."/>
            <person name="Srivastava S."/>
            <person name="Singh M."/>
            <person name="Sahoo L."/>
            <person name="Jayasankar P."/>
            <person name="Meher P.K."/>
            <person name="Koringa P.G."/>
            <person name="Iquebal M.A."/>
            <person name="Das S.P."/>
            <person name="Bit A."/>
            <person name="Patnaik S."/>
            <person name="Patel N."/>
            <person name="Shah T.M."/>
            <person name="Hinsu A."/>
            <person name="Jena J.K."/>
        </authorList>
    </citation>
    <scope>NUCLEOTIDE SEQUENCE</scope>
    <source>
        <strain evidence="2">CIFAMagur01</strain>
        <tissue evidence="2">Testis</tissue>
    </source>
</reference>
<feature type="compositionally biased region" description="Basic and acidic residues" evidence="1">
    <location>
        <begin position="9"/>
        <end position="22"/>
    </location>
</feature>
<dbReference type="EMBL" id="QNUK01000096">
    <property type="protein sequence ID" value="KAF5902177.1"/>
    <property type="molecule type" value="Genomic_DNA"/>
</dbReference>
<dbReference type="GO" id="GO:0016874">
    <property type="term" value="F:ligase activity"/>
    <property type="evidence" value="ECO:0007669"/>
    <property type="project" value="UniProtKB-KW"/>
</dbReference>
<evidence type="ECO:0000256" key="1">
    <source>
        <dbReference type="SAM" id="MobiDB-lite"/>
    </source>
</evidence>
<evidence type="ECO:0000313" key="2">
    <source>
        <dbReference type="EMBL" id="KAF5902177.1"/>
    </source>
</evidence>
<name>A0A8J4X2P7_CLAMG</name>
<comment type="caution">
    <text evidence="2">The sequence shown here is derived from an EMBL/GenBank/DDBJ whole genome shotgun (WGS) entry which is preliminary data.</text>
</comment>
<sequence>MEDTCQSEDSIKLENRDGDSCKDTGGVNTSSERVYNGDFVQTKRFRQTRGPRKRRLYRHGGCKHKLGP</sequence>
<feature type="non-terminal residue" evidence="2">
    <location>
        <position position="68"/>
    </location>
</feature>
<accession>A0A8J4X2P7</accession>
<feature type="region of interest" description="Disordered" evidence="1">
    <location>
        <begin position="46"/>
        <end position="68"/>
    </location>
</feature>
<keyword evidence="2" id="KW-0436">Ligase</keyword>
<keyword evidence="3" id="KW-1185">Reference proteome</keyword>
<evidence type="ECO:0000313" key="3">
    <source>
        <dbReference type="Proteomes" id="UP000727407"/>
    </source>
</evidence>
<gene>
    <name evidence="2" type="primary">dnj-20</name>
    <name evidence="2" type="ORF">DAT39_008143</name>
</gene>
<organism evidence="2 3">
    <name type="scientific">Clarias magur</name>
    <name type="common">Asian catfish</name>
    <name type="synonym">Macropteronotus magur</name>
    <dbReference type="NCBI Taxonomy" id="1594786"/>
    <lineage>
        <taxon>Eukaryota</taxon>
        <taxon>Metazoa</taxon>
        <taxon>Chordata</taxon>
        <taxon>Craniata</taxon>
        <taxon>Vertebrata</taxon>
        <taxon>Euteleostomi</taxon>
        <taxon>Actinopterygii</taxon>
        <taxon>Neopterygii</taxon>
        <taxon>Teleostei</taxon>
        <taxon>Ostariophysi</taxon>
        <taxon>Siluriformes</taxon>
        <taxon>Clariidae</taxon>
        <taxon>Clarias</taxon>
    </lineage>
</organism>
<dbReference type="AlphaFoldDB" id="A0A8J4X2P7"/>
<proteinExistence type="predicted"/>
<feature type="region of interest" description="Disordered" evidence="1">
    <location>
        <begin position="1"/>
        <end position="32"/>
    </location>
</feature>